<organism evidence="1 2">
    <name type="scientific">Aegilops tauschii subsp. strangulata</name>
    <name type="common">Goatgrass</name>
    <dbReference type="NCBI Taxonomy" id="200361"/>
    <lineage>
        <taxon>Eukaryota</taxon>
        <taxon>Viridiplantae</taxon>
        <taxon>Streptophyta</taxon>
        <taxon>Embryophyta</taxon>
        <taxon>Tracheophyta</taxon>
        <taxon>Spermatophyta</taxon>
        <taxon>Magnoliopsida</taxon>
        <taxon>Liliopsida</taxon>
        <taxon>Poales</taxon>
        <taxon>Poaceae</taxon>
        <taxon>BOP clade</taxon>
        <taxon>Pooideae</taxon>
        <taxon>Triticodae</taxon>
        <taxon>Triticeae</taxon>
        <taxon>Triticinae</taxon>
        <taxon>Aegilops</taxon>
    </lineage>
</organism>
<reference evidence="1" key="3">
    <citation type="journal article" date="2017" name="Nature">
        <title>Genome sequence of the progenitor of the wheat D genome Aegilops tauschii.</title>
        <authorList>
            <person name="Luo M.C."/>
            <person name="Gu Y.Q."/>
            <person name="Puiu D."/>
            <person name="Wang H."/>
            <person name="Twardziok S.O."/>
            <person name="Deal K.R."/>
            <person name="Huo N."/>
            <person name="Zhu T."/>
            <person name="Wang L."/>
            <person name="Wang Y."/>
            <person name="McGuire P.E."/>
            <person name="Liu S."/>
            <person name="Long H."/>
            <person name="Ramasamy R.K."/>
            <person name="Rodriguez J.C."/>
            <person name="Van S.L."/>
            <person name="Yuan L."/>
            <person name="Wang Z."/>
            <person name="Xia Z."/>
            <person name="Xiao L."/>
            <person name="Anderson O.D."/>
            <person name="Ouyang S."/>
            <person name="Liang Y."/>
            <person name="Zimin A.V."/>
            <person name="Pertea G."/>
            <person name="Qi P."/>
            <person name="Bennetzen J.L."/>
            <person name="Dai X."/>
            <person name="Dawson M.W."/>
            <person name="Muller H.G."/>
            <person name="Kugler K."/>
            <person name="Rivarola-Duarte L."/>
            <person name="Spannagl M."/>
            <person name="Mayer K.F.X."/>
            <person name="Lu F.H."/>
            <person name="Bevan M.W."/>
            <person name="Leroy P."/>
            <person name="Li P."/>
            <person name="You F.M."/>
            <person name="Sun Q."/>
            <person name="Liu Z."/>
            <person name="Lyons E."/>
            <person name="Wicker T."/>
            <person name="Salzberg S.L."/>
            <person name="Devos K.M."/>
            <person name="Dvorak J."/>
        </authorList>
    </citation>
    <scope>NUCLEOTIDE SEQUENCE [LARGE SCALE GENOMIC DNA]</scope>
    <source>
        <strain evidence="1">cv. AL8/78</strain>
    </source>
</reference>
<proteinExistence type="predicted"/>
<reference evidence="2" key="1">
    <citation type="journal article" date="2014" name="Science">
        <title>Ancient hybridizations among the ancestral genomes of bread wheat.</title>
        <authorList>
            <consortium name="International Wheat Genome Sequencing Consortium,"/>
            <person name="Marcussen T."/>
            <person name="Sandve S.R."/>
            <person name="Heier L."/>
            <person name="Spannagl M."/>
            <person name="Pfeifer M."/>
            <person name="Jakobsen K.S."/>
            <person name="Wulff B.B."/>
            <person name="Steuernagel B."/>
            <person name="Mayer K.F."/>
            <person name="Olsen O.A."/>
        </authorList>
    </citation>
    <scope>NUCLEOTIDE SEQUENCE [LARGE SCALE GENOMIC DNA]</scope>
    <source>
        <strain evidence="2">cv. AL8/78</strain>
    </source>
</reference>
<dbReference type="Proteomes" id="UP000015105">
    <property type="component" value="Chromosome 2D"/>
</dbReference>
<name>A0A453CUP6_AEGTS</name>
<reference evidence="1" key="5">
    <citation type="journal article" date="2021" name="G3 (Bethesda)">
        <title>Aegilops tauschii genome assembly Aet v5.0 features greater sequence contiguity and improved annotation.</title>
        <authorList>
            <person name="Wang L."/>
            <person name="Zhu T."/>
            <person name="Rodriguez J.C."/>
            <person name="Deal K.R."/>
            <person name="Dubcovsky J."/>
            <person name="McGuire P.E."/>
            <person name="Lux T."/>
            <person name="Spannagl M."/>
            <person name="Mayer K.F.X."/>
            <person name="Baldrich P."/>
            <person name="Meyers B.C."/>
            <person name="Huo N."/>
            <person name="Gu Y.Q."/>
            <person name="Zhou H."/>
            <person name="Devos K.M."/>
            <person name="Bennetzen J.L."/>
            <person name="Unver T."/>
            <person name="Budak H."/>
            <person name="Gulick P.J."/>
            <person name="Galiba G."/>
            <person name="Kalapos B."/>
            <person name="Nelson D.R."/>
            <person name="Li P."/>
            <person name="You F.M."/>
            <person name="Luo M.C."/>
            <person name="Dvorak J."/>
        </authorList>
    </citation>
    <scope>NUCLEOTIDE SEQUENCE [LARGE SCALE GENOMIC DNA]</scope>
    <source>
        <strain evidence="1">cv. AL8/78</strain>
    </source>
</reference>
<dbReference type="Gramene" id="AET2Gv20964500.16">
    <property type="protein sequence ID" value="AET2Gv20964500.16"/>
    <property type="gene ID" value="AET2Gv20964500"/>
</dbReference>
<reference evidence="2" key="2">
    <citation type="journal article" date="2017" name="Nat. Plants">
        <title>The Aegilops tauschii genome reveals multiple impacts of transposons.</title>
        <authorList>
            <person name="Zhao G."/>
            <person name="Zou C."/>
            <person name="Li K."/>
            <person name="Wang K."/>
            <person name="Li T."/>
            <person name="Gao L."/>
            <person name="Zhang X."/>
            <person name="Wang H."/>
            <person name="Yang Z."/>
            <person name="Liu X."/>
            <person name="Jiang W."/>
            <person name="Mao L."/>
            <person name="Kong X."/>
            <person name="Jiao Y."/>
            <person name="Jia J."/>
        </authorList>
    </citation>
    <scope>NUCLEOTIDE SEQUENCE [LARGE SCALE GENOMIC DNA]</scope>
    <source>
        <strain evidence="2">cv. AL8/78</strain>
    </source>
</reference>
<evidence type="ECO:0000313" key="2">
    <source>
        <dbReference type="Proteomes" id="UP000015105"/>
    </source>
</evidence>
<dbReference type="EnsemblPlants" id="AET2Gv20964500.16">
    <property type="protein sequence ID" value="AET2Gv20964500.16"/>
    <property type="gene ID" value="AET2Gv20964500"/>
</dbReference>
<keyword evidence="2" id="KW-1185">Reference proteome</keyword>
<protein>
    <submittedName>
        <fullName evidence="1">Uncharacterized protein</fullName>
    </submittedName>
</protein>
<dbReference type="AlphaFoldDB" id="A0A453CUP6"/>
<sequence length="63" mass="7205">MQLVLFSIRINNFSCRAIDNVMGSIDPSTLFAQMLSTISFKKQNMVVYTKMLKIFVQLNILMG</sequence>
<reference evidence="1" key="4">
    <citation type="submission" date="2019-03" db="UniProtKB">
        <authorList>
            <consortium name="EnsemblPlants"/>
        </authorList>
    </citation>
    <scope>IDENTIFICATION</scope>
</reference>
<accession>A0A453CUP6</accession>
<evidence type="ECO:0000313" key="1">
    <source>
        <dbReference type="EnsemblPlants" id="AET2Gv20964500.16"/>
    </source>
</evidence>